<dbReference type="EMBL" id="JABVED010000026">
    <property type="protein sequence ID" value="MBC6451276.1"/>
    <property type="molecule type" value="Genomic_DNA"/>
</dbReference>
<dbReference type="Proteomes" id="UP000734823">
    <property type="component" value="Unassembled WGS sequence"/>
</dbReference>
<accession>A0ABR7LEX5</accession>
<comment type="caution">
    <text evidence="1">The sequence shown here is derived from an EMBL/GenBank/DDBJ whole genome shotgun (WGS) entry which is preliminary data.</text>
</comment>
<organism evidence="1 2">
    <name type="scientific">Actinokineospora xionganensis</name>
    <dbReference type="NCBI Taxonomy" id="2684470"/>
    <lineage>
        <taxon>Bacteria</taxon>
        <taxon>Bacillati</taxon>
        <taxon>Actinomycetota</taxon>
        <taxon>Actinomycetes</taxon>
        <taxon>Pseudonocardiales</taxon>
        <taxon>Pseudonocardiaceae</taxon>
        <taxon>Actinokineospora</taxon>
    </lineage>
</organism>
<keyword evidence="1" id="KW-0456">Lyase</keyword>
<sequence>MNVDLFHAPDCPNAATTRELVLDCLAEADDIVFAEHIGDYRSPSVLVDGVDVMDGGREVAGTACRLDLPTRERLLAAFAARG</sequence>
<protein>
    <submittedName>
        <fullName evidence="1">Alkylmercury lyase</fullName>
    </submittedName>
</protein>
<evidence type="ECO:0000313" key="1">
    <source>
        <dbReference type="EMBL" id="MBC6451276.1"/>
    </source>
</evidence>
<gene>
    <name evidence="1" type="ORF">GPZ80_29365</name>
</gene>
<reference evidence="1 2" key="1">
    <citation type="submission" date="2020-06" db="EMBL/GenBank/DDBJ databases">
        <title>Actinokineospora xiongansis sp. nov., isolated from soil of Baiyangdian.</title>
        <authorList>
            <person name="Zhang X."/>
        </authorList>
    </citation>
    <scope>NUCLEOTIDE SEQUENCE [LARGE SCALE GENOMIC DNA]</scope>
    <source>
        <strain evidence="1 2">HBU206404</strain>
    </source>
</reference>
<evidence type="ECO:0000313" key="2">
    <source>
        <dbReference type="Proteomes" id="UP000734823"/>
    </source>
</evidence>
<keyword evidence="2" id="KW-1185">Reference proteome</keyword>
<dbReference type="RefSeq" id="WP_187224349.1">
    <property type="nucleotide sequence ID" value="NZ_JABVED010000026.1"/>
</dbReference>
<name>A0ABR7LEX5_9PSEU</name>
<proteinExistence type="predicted"/>
<dbReference type="GO" id="GO:0016829">
    <property type="term" value="F:lyase activity"/>
    <property type="evidence" value="ECO:0007669"/>
    <property type="project" value="UniProtKB-KW"/>
</dbReference>